<proteinExistence type="predicted"/>
<feature type="non-terminal residue" evidence="2">
    <location>
        <position position="1"/>
    </location>
</feature>
<dbReference type="EMBL" id="CAJVPS010002496">
    <property type="protein sequence ID" value="CAG8569676.1"/>
    <property type="molecule type" value="Genomic_DNA"/>
</dbReference>
<organism evidence="2 3">
    <name type="scientific">Ambispora leptoticha</name>
    <dbReference type="NCBI Taxonomy" id="144679"/>
    <lineage>
        <taxon>Eukaryota</taxon>
        <taxon>Fungi</taxon>
        <taxon>Fungi incertae sedis</taxon>
        <taxon>Mucoromycota</taxon>
        <taxon>Glomeromycotina</taxon>
        <taxon>Glomeromycetes</taxon>
        <taxon>Archaeosporales</taxon>
        <taxon>Ambisporaceae</taxon>
        <taxon>Ambispora</taxon>
    </lineage>
</organism>
<comment type="caution">
    <text evidence="2">The sequence shown here is derived from an EMBL/GenBank/DDBJ whole genome shotgun (WGS) entry which is preliminary data.</text>
</comment>
<keyword evidence="3" id="KW-1185">Reference proteome</keyword>
<evidence type="ECO:0000313" key="3">
    <source>
        <dbReference type="Proteomes" id="UP000789508"/>
    </source>
</evidence>
<dbReference type="OrthoDB" id="2430921at2759"/>
<feature type="compositionally biased region" description="Polar residues" evidence="1">
    <location>
        <begin position="140"/>
        <end position="155"/>
    </location>
</feature>
<sequence length="234" mass="26974">IDAKHNSTRDTMFNEILANRDARLITELADRDARFVTELTDYRAKFNAEFTLRDEKFTAEIQRILTMINTSTAKFDEIEQVLQTYHNNFGRVAAEFELINGSISMLQNEINRYYAVVQARSDISPEIRIEPIEEAEPGDNANQSEASDSSQRSFSDTTSEIWNQFKIIFDRIMAERGCSFDDMCNIVMIDLLNLRVGKLSKDIIKNYYRKINDLRGSNLDKIGAWIDSKTVNSE</sequence>
<evidence type="ECO:0000256" key="1">
    <source>
        <dbReference type="SAM" id="MobiDB-lite"/>
    </source>
</evidence>
<accession>A0A9N9BKL7</accession>
<name>A0A9N9BKL7_9GLOM</name>
<feature type="region of interest" description="Disordered" evidence="1">
    <location>
        <begin position="132"/>
        <end position="155"/>
    </location>
</feature>
<evidence type="ECO:0000313" key="2">
    <source>
        <dbReference type="EMBL" id="CAG8569676.1"/>
    </source>
</evidence>
<dbReference type="AlphaFoldDB" id="A0A9N9BKL7"/>
<protein>
    <submittedName>
        <fullName evidence="2">5488_t:CDS:1</fullName>
    </submittedName>
</protein>
<reference evidence="2" key="1">
    <citation type="submission" date="2021-06" db="EMBL/GenBank/DDBJ databases">
        <authorList>
            <person name="Kallberg Y."/>
            <person name="Tangrot J."/>
            <person name="Rosling A."/>
        </authorList>
    </citation>
    <scope>NUCLEOTIDE SEQUENCE</scope>
    <source>
        <strain evidence="2">FL130A</strain>
    </source>
</reference>
<dbReference type="Proteomes" id="UP000789508">
    <property type="component" value="Unassembled WGS sequence"/>
</dbReference>
<gene>
    <name evidence="2" type="ORF">ALEPTO_LOCUS6751</name>
</gene>